<evidence type="ECO:0000259" key="3">
    <source>
        <dbReference type="PROSITE" id="PS51061"/>
    </source>
</evidence>
<dbReference type="SMART" id="SM00393">
    <property type="entry name" value="R3H"/>
    <property type="match status" value="1"/>
</dbReference>
<dbReference type="GeneID" id="100369098"/>
<dbReference type="PANTHER" id="PTHR15672">
    <property type="entry name" value="CAMP-REGULATED PHOSPHOPROTEIN 21 RELATED R3H DOMAIN CONTAINING PROTEIN"/>
    <property type="match status" value="1"/>
</dbReference>
<dbReference type="RefSeq" id="XP_006821567.1">
    <property type="nucleotide sequence ID" value="XM_006821504.1"/>
</dbReference>
<reference evidence="5" key="1">
    <citation type="submission" date="2025-08" db="UniProtKB">
        <authorList>
            <consortium name="RefSeq"/>
        </authorList>
    </citation>
    <scope>IDENTIFICATION</scope>
    <source>
        <tissue evidence="5">Testes</tissue>
    </source>
</reference>
<feature type="compositionally biased region" description="Low complexity" evidence="2">
    <location>
        <begin position="1000"/>
        <end position="1023"/>
    </location>
</feature>
<name>A0ABM0MNH6_SACKO</name>
<feature type="compositionally biased region" description="Polar residues" evidence="2">
    <location>
        <begin position="810"/>
        <end position="821"/>
    </location>
</feature>
<accession>A0ABM0MNH6</accession>
<feature type="compositionally biased region" description="Polar residues" evidence="2">
    <location>
        <begin position="589"/>
        <end position="606"/>
    </location>
</feature>
<dbReference type="InterPro" id="IPR001374">
    <property type="entry name" value="R3H_dom"/>
</dbReference>
<feature type="compositionally biased region" description="Polar residues" evidence="2">
    <location>
        <begin position="173"/>
        <end position="183"/>
    </location>
</feature>
<organism evidence="4 5">
    <name type="scientific">Saccoglossus kowalevskii</name>
    <name type="common">Acorn worm</name>
    <dbReference type="NCBI Taxonomy" id="10224"/>
    <lineage>
        <taxon>Eukaryota</taxon>
        <taxon>Metazoa</taxon>
        <taxon>Hemichordata</taxon>
        <taxon>Enteropneusta</taxon>
        <taxon>Harrimaniidae</taxon>
        <taxon>Saccoglossus</taxon>
    </lineage>
</organism>
<feature type="compositionally biased region" description="Low complexity" evidence="2">
    <location>
        <begin position="455"/>
        <end position="465"/>
    </location>
</feature>
<feature type="compositionally biased region" description="Basic and acidic residues" evidence="2">
    <location>
        <begin position="1"/>
        <end position="70"/>
    </location>
</feature>
<feature type="compositionally biased region" description="Polar residues" evidence="2">
    <location>
        <begin position="321"/>
        <end position="333"/>
    </location>
</feature>
<dbReference type="Proteomes" id="UP000694865">
    <property type="component" value="Unplaced"/>
</dbReference>
<feature type="region of interest" description="Disordered" evidence="2">
    <location>
        <begin position="390"/>
        <end position="479"/>
    </location>
</feature>
<feature type="compositionally biased region" description="Pro residues" evidence="2">
    <location>
        <begin position="662"/>
        <end position="680"/>
    </location>
</feature>
<dbReference type="InterPro" id="IPR051937">
    <property type="entry name" value="R3H_domain_containing"/>
</dbReference>
<feature type="compositionally biased region" description="Low complexity" evidence="2">
    <location>
        <begin position="391"/>
        <end position="410"/>
    </location>
</feature>
<keyword evidence="4" id="KW-1185">Reference proteome</keyword>
<dbReference type="CDD" id="cd02642">
    <property type="entry name" value="R3H_encore_like"/>
    <property type="match status" value="1"/>
</dbReference>
<feature type="compositionally biased region" description="Polar residues" evidence="2">
    <location>
        <begin position="356"/>
        <end position="366"/>
    </location>
</feature>
<feature type="compositionally biased region" description="Basic and acidic residues" evidence="2">
    <location>
        <begin position="291"/>
        <end position="320"/>
    </location>
</feature>
<dbReference type="PANTHER" id="PTHR15672:SF8">
    <property type="entry name" value="PROTEIN ENCORE"/>
    <property type="match status" value="1"/>
</dbReference>
<feature type="region of interest" description="Disordered" evidence="2">
    <location>
        <begin position="712"/>
        <end position="754"/>
    </location>
</feature>
<keyword evidence="1" id="KW-0597">Phosphoprotein</keyword>
<feature type="compositionally biased region" description="Low complexity" evidence="2">
    <location>
        <begin position="923"/>
        <end position="938"/>
    </location>
</feature>
<protein>
    <submittedName>
        <fullName evidence="5">R3H domain-containing protein 1-like</fullName>
    </submittedName>
</protein>
<feature type="compositionally biased region" description="Polar residues" evidence="2">
    <location>
        <begin position="1024"/>
        <end position="1046"/>
    </location>
</feature>
<feature type="compositionally biased region" description="Low complexity" evidence="2">
    <location>
        <begin position="822"/>
        <end position="848"/>
    </location>
</feature>
<feature type="compositionally biased region" description="Basic and acidic residues" evidence="2">
    <location>
        <begin position="83"/>
        <end position="105"/>
    </location>
</feature>
<feature type="compositionally biased region" description="Low complexity" evidence="2">
    <location>
        <begin position="626"/>
        <end position="646"/>
    </location>
</feature>
<feature type="region of interest" description="Disordered" evidence="2">
    <location>
        <begin position="551"/>
        <end position="575"/>
    </location>
</feature>
<evidence type="ECO:0000256" key="2">
    <source>
        <dbReference type="SAM" id="MobiDB-lite"/>
    </source>
</evidence>
<feature type="compositionally biased region" description="Polar residues" evidence="2">
    <location>
        <begin position="146"/>
        <end position="165"/>
    </location>
</feature>
<feature type="compositionally biased region" description="Pro residues" evidence="2">
    <location>
        <begin position="793"/>
        <end position="808"/>
    </location>
</feature>
<feature type="region of interest" description="Disordered" evidence="2">
    <location>
        <begin position="1"/>
        <end position="197"/>
    </location>
</feature>
<dbReference type="Pfam" id="PF01424">
    <property type="entry name" value="R3H"/>
    <property type="match status" value="1"/>
</dbReference>
<evidence type="ECO:0000313" key="4">
    <source>
        <dbReference type="Proteomes" id="UP000694865"/>
    </source>
</evidence>
<dbReference type="Gene3D" id="3.30.1370.50">
    <property type="entry name" value="R3H-like domain"/>
    <property type="match status" value="1"/>
</dbReference>
<feature type="region of interest" description="Disordered" evidence="2">
    <location>
        <begin position="291"/>
        <end position="367"/>
    </location>
</feature>
<sequence>MDKPATGTKKERGKLESKKDSPSSSFDKKDRQEKGKDREKVEPRKDKPEFRREKSKEKSEGRKEYRKEAPPPRFQTKKLSKSKRLEEPPPAVIRDEGDVPCKDSSFEDNEPNGKSQTYPKFKLLVRTHAVRDDSPPSTPDLLALSSPCTSSDGTTTATLKHQLSGDNPPLKIAQTQLSGSATPKSEPALSRESSQEKEYTDFTGVDVHEFIVQTLQNSRDRMMLLKLEQDLINFVQDQSQHTLKFPPMTSYHRMIVHRVAAYFGMDHNIDQTGKAVVINKTQNTRIPEQRFKEHIRHDRQTEEPRMILKRDSASLEDKESISSQEGTGSNLSIESPLRSRRSSNSEEFCWRPEQRPWSSVDSSGSERQVIPVVTKASSFAGTGIHSVLLRGDSSGSSWSGGSRGSTSSFSKLTKVGKHPDSSERSGGSPSFRPLPVIQQQPSISAPAPPPPPPQQAAVSQQYCQQPQPPQQASTYQMSQTGSQVTWTQTGSMATGVGSSTGLPQSGAVLYAAPNIESVPPGSILINPQTGTPYLLADGSPMVYQPPLPHQNVTSPLQQAQSPTQPIQQQQPSMPPYSQYSQLNMLAASQMQRSYSGDSQGSMQDMASQMHGMSLSREPSNESTGEMVPQQQMMSPPQQPYMSGPYMRQGGVMGSGYSGPSGAPAPPPPPPQQQMMPPAPPQQTYNVQQSPQTMYSSIPQGQMMMPSPLYHSTTQTQYLQPQQPPPPPSQQQQATPQMHQGNQQQPMMPPLPQAGMPVMYQSQAQSQGQALVSPTQQFSTVSQYGQNYQNMPMMAPPPPQQQQQQPPPQQHSHLMQQSSFDSPQVATHAAVQQQQHHQQQQQQQQAAAQLPPVQMPVYYQPMPTNTAGQLMGFSHLPQDGSMTRPVTPPQVLAGHSQHPSTQGMYSFAYAQPRAQSPQAAMSLQYQTSIPSTTPPQQQLPAPPPPQQQSGLSQHQRKVYSVDHRPPKSTELYNPDTPLSRGGSGDAYQQCGVGSGGGGHSPSGSSPVQSPDPGSVPLQQQQQQQPLSRNTSSALQGKTGQRPSTYNQPKGKIAKTATKGKLRKIQQLDSMALQETSTAQSTANTLDICNIPEGTQRKDTETLFEDLVKAGAEIRWIPTGEDSSENKESDVNADEKTSSYNIVAIFKTAESAQSALSSIPNAKYTLRLASKQYEFKGVASST</sequence>
<dbReference type="PROSITE" id="PS51061">
    <property type="entry name" value="R3H"/>
    <property type="match status" value="1"/>
</dbReference>
<feature type="region of interest" description="Disordered" evidence="2">
    <location>
        <begin position="868"/>
        <end position="1059"/>
    </location>
</feature>
<proteinExistence type="predicted"/>
<feature type="compositionally biased region" description="Polar residues" evidence="2">
    <location>
        <begin position="912"/>
        <end position="922"/>
    </location>
</feature>
<feature type="domain" description="R3H" evidence="3">
    <location>
        <begin position="221"/>
        <end position="284"/>
    </location>
</feature>
<gene>
    <name evidence="5" type="primary">LOC100369098</name>
</gene>
<feature type="region of interest" description="Disordered" evidence="2">
    <location>
        <begin position="589"/>
        <end position="691"/>
    </location>
</feature>
<feature type="compositionally biased region" description="Low complexity" evidence="2">
    <location>
        <begin position="729"/>
        <end position="745"/>
    </location>
</feature>
<feature type="compositionally biased region" description="Low complexity" evidence="2">
    <location>
        <begin position="557"/>
        <end position="575"/>
    </location>
</feature>
<dbReference type="InterPro" id="IPR036867">
    <property type="entry name" value="R3H_dom_sf"/>
</dbReference>
<dbReference type="SUPFAM" id="SSF82708">
    <property type="entry name" value="R3H domain"/>
    <property type="match status" value="1"/>
</dbReference>
<feature type="region of interest" description="Disordered" evidence="2">
    <location>
        <begin position="785"/>
        <end position="848"/>
    </location>
</feature>
<evidence type="ECO:0000256" key="1">
    <source>
        <dbReference type="ARBA" id="ARBA00022553"/>
    </source>
</evidence>
<evidence type="ECO:0000313" key="5">
    <source>
        <dbReference type="RefSeq" id="XP_006821567.1"/>
    </source>
</evidence>